<gene>
    <name evidence="2" type="ORF">ACFSJU_18055</name>
</gene>
<feature type="transmembrane region" description="Helical" evidence="1">
    <location>
        <begin position="32"/>
        <end position="50"/>
    </location>
</feature>
<evidence type="ECO:0000313" key="2">
    <source>
        <dbReference type="EMBL" id="MFD2164318.1"/>
    </source>
</evidence>
<dbReference type="PROSITE" id="PS51257">
    <property type="entry name" value="PROKAR_LIPOPROTEIN"/>
    <property type="match status" value="1"/>
</dbReference>
<protein>
    <recommendedName>
        <fullName evidence="4">Lipoprotein</fullName>
    </recommendedName>
</protein>
<sequence>MKIFIVALKVLLAIFLITAGCSQISQPSNLRVLIGVFEILLAIILLYSPLKSLIKQFI</sequence>
<dbReference type="EMBL" id="JBHUHZ010000003">
    <property type="protein sequence ID" value="MFD2164318.1"/>
    <property type="molecule type" value="Genomic_DNA"/>
</dbReference>
<comment type="caution">
    <text evidence="2">The sequence shown here is derived from an EMBL/GenBank/DDBJ whole genome shotgun (WGS) entry which is preliminary data.</text>
</comment>
<keyword evidence="1" id="KW-1133">Transmembrane helix</keyword>
<organism evidence="2 3">
    <name type="scientific">Paradesertivirga mongoliensis</name>
    <dbReference type="NCBI Taxonomy" id="2100740"/>
    <lineage>
        <taxon>Bacteria</taxon>
        <taxon>Pseudomonadati</taxon>
        <taxon>Bacteroidota</taxon>
        <taxon>Sphingobacteriia</taxon>
        <taxon>Sphingobacteriales</taxon>
        <taxon>Sphingobacteriaceae</taxon>
        <taxon>Paradesertivirga</taxon>
    </lineage>
</organism>
<dbReference type="RefSeq" id="WP_255904118.1">
    <property type="nucleotide sequence ID" value="NZ_JAFMZO010000004.1"/>
</dbReference>
<evidence type="ECO:0000256" key="1">
    <source>
        <dbReference type="SAM" id="Phobius"/>
    </source>
</evidence>
<evidence type="ECO:0000313" key="3">
    <source>
        <dbReference type="Proteomes" id="UP001597387"/>
    </source>
</evidence>
<name>A0ABW4ZQA8_9SPHI</name>
<reference evidence="3" key="1">
    <citation type="journal article" date="2019" name="Int. J. Syst. Evol. Microbiol.">
        <title>The Global Catalogue of Microorganisms (GCM) 10K type strain sequencing project: providing services to taxonomists for standard genome sequencing and annotation.</title>
        <authorList>
            <consortium name="The Broad Institute Genomics Platform"/>
            <consortium name="The Broad Institute Genome Sequencing Center for Infectious Disease"/>
            <person name="Wu L."/>
            <person name="Ma J."/>
        </authorList>
    </citation>
    <scope>NUCLEOTIDE SEQUENCE [LARGE SCALE GENOMIC DNA]</scope>
    <source>
        <strain evidence="3">KCTC 42217</strain>
    </source>
</reference>
<keyword evidence="3" id="KW-1185">Reference proteome</keyword>
<accession>A0ABW4ZQA8</accession>
<keyword evidence="1" id="KW-0812">Transmembrane</keyword>
<proteinExistence type="predicted"/>
<keyword evidence="1" id="KW-0472">Membrane</keyword>
<evidence type="ECO:0008006" key="4">
    <source>
        <dbReference type="Google" id="ProtNLM"/>
    </source>
</evidence>
<dbReference type="Proteomes" id="UP001597387">
    <property type="component" value="Unassembled WGS sequence"/>
</dbReference>